<evidence type="ECO:0000256" key="2">
    <source>
        <dbReference type="PIRSR" id="PIRSR000137-2"/>
    </source>
</evidence>
<protein>
    <recommendedName>
        <fullName evidence="3">Glucose-methanol-choline oxidoreductase N-terminal domain-containing protein</fullName>
    </recommendedName>
</protein>
<organism evidence="4 5">
    <name type="scientific">Hymenoscyphus fraxineus</name>
    <dbReference type="NCBI Taxonomy" id="746836"/>
    <lineage>
        <taxon>Eukaryota</taxon>
        <taxon>Fungi</taxon>
        <taxon>Dikarya</taxon>
        <taxon>Ascomycota</taxon>
        <taxon>Pezizomycotina</taxon>
        <taxon>Leotiomycetes</taxon>
        <taxon>Helotiales</taxon>
        <taxon>Helotiaceae</taxon>
        <taxon>Hymenoscyphus</taxon>
    </lineage>
</organism>
<dbReference type="InterPro" id="IPR012132">
    <property type="entry name" value="GMC_OxRdtase"/>
</dbReference>
<comment type="similarity">
    <text evidence="1">Belongs to the GMC oxidoreductase family.</text>
</comment>
<comment type="cofactor">
    <cofactor evidence="2">
        <name>FAD</name>
        <dbReference type="ChEBI" id="CHEBI:57692"/>
    </cofactor>
</comment>
<evidence type="ECO:0000259" key="3">
    <source>
        <dbReference type="PROSITE" id="PS00624"/>
    </source>
</evidence>
<dbReference type="Pfam" id="PF00732">
    <property type="entry name" value="GMC_oxred_N"/>
    <property type="match status" value="1"/>
</dbReference>
<dbReference type="SUPFAM" id="SSF51905">
    <property type="entry name" value="FAD/NAD(P)-binding domain"/>
    <property type="match status" value="1"/>
</dbReference>
<keyword evidence="5" id="KW-1185">Reference proteome</keyword>
<reference evidence="4" key="1">
    <citation type="submission" date="2021-07" db="EMBL/GenBank/DDBJ databases">
        <authorList>
            <person name="Durling M."/>
        </authorList>
    </citation>
    <scope>NUCLEOTIDE SEQUENCE</scope>
</reference>
<dbReference type="PROSITE" id="PS00624">
    <property type="entry name" value="GMC_OXRED_2"/>
    <property type="match status" value="1"/>
</dbReference>
<dbReference type="PANTHER" id="PTHR11552:SF210">
    <property type="entry name" value="GLUCOSE-METHANOL-CHOLINE OXIDOREDUCTASE N-TERMINAL DOMAIN-CONTAINING PROTEIN-RELATED"/>
    <property type="match status" value="1"/>
</dbReference>
<dbReference type="InterPro" id="IPR036188">
    <property type="entry name" value="FAD/NAD-bd_sf"/>
</dbReference>
<gene>
    <name evidence="4" type="ORF">HYFRA_00011963</name>
</gene>
<dbReference type="PANTHER" id="PTHR11552">
    <property type="entry name" value="GLUCOSE-METHANOL-CHOLINE GMC OXIDOREDUCTASE"/>
    <property type="match status" value="1"/>
</dbReference>
<keyword evidence="2" id="KW-0274">FAD</keyword>
<dbReference type="InterPro" id="IPR007867">
    <property type="entry name" value="GMC_OxRtase_C"/>
</dbReference>
<name>A0A9N9L432_9HELO</name>
<sequence length="592" mass="65074">MDLSGPASRHLDDIYDIVIVGAGTAGCVLANRLTEVPEFSVLLMEAGEDKNEDARIKIPALSGQLFGNDEFDWKYLSEPQRSLHDRTIHHPRGKVVGGSTGPSVLGNKEWDWEHTQPYWKKFQTVNMPNQEVKDFLEVDYVDPKLQTAGPIQASFPSSKDPLQKAWVETFKNLQLKRQTDPLSGTSIGGYTSSCSVTSTSERSHAGVGYYDAAKHRPNLHLATKAHVQKILFHEGSLGLGGFIASGVQFIHDGIPKVVRARREVIICAGAFGSPELLELSGIGSTGLLENHGISIVYNNPNVGENLQDHMFCGSSFEVNDDVRTMDRLREMSAREEAFGQYQESRTGPLADGPSYTFAYVPLNNHEPENLEPTIAQLFQEHKNVLNENPSPAAKLQHKIIQQLVESTSEATAVHFLARRQFHLEKSIPAEIFAPTDSANYISTIGMLTHPLSRGNVHIVSAKGSDKPAIDFKYIHMMFHEKLARTEPLASLLKHDGKRLPPGKDSTTLANAIELIRSSAMTNYHPCGSCAMMSEDLGGVVNSSLVVYGTQNLRVVDASVIPLIPRGNIKTTVYMLAEKAADIIKEDLESSSI</sequence>
<comment type="caution">
    <text evidence="4">The sequence shown here is derived from an EMBL/GenBank/DDBJ whole genome shotgun (WGS) entry which is preliminary data.</text>
</comment>
<evidence type="ECO:0000313" key="4">
    <source>
        <dbReference type="EMBL" id="CAG8956652.1"/>
    </source>
</evidence>
<dbReference type="EMBL" id="CAJVRL010000071">
    <property type="protein sequence ID" value="CAG8956652.1"/>
    <property type="molecule type" value="Genomic_DNA"/>
</dbReference>
<dbReference type="GO" id="GO:0050660">
    <property type="term" value="F:flavin adenine dinucleotide binding"/>
    <property type="evidence" value="ECO:0007669"/>
    <property type="project" value="InterPro"/>
</dbReference>
<evidence type="ECO:0000313" key="5">
    <source>
        <dbReference type="Proteomes" id="UP000696280"/>
    </source>
</evidence>
<dbReference type="Gene3D" id="3.30.560.10">
    <property type="entry name" value="Glucose Oxidase, domain 3"/>
    <property type="match status" value="1"/>
</dbReference>
<dbReference type="AlphaFoldDB" id="A0A9N9L432"/>
<dbReference type="SUPFAM" id="SSF54373">
    <property type="entry name" value="FAD-linked reductases, C-terminal domain"/>
    <property type="match status" value="1"/>
</dbReference>
<dbReference type="GO" id="GO:0016614">
    <property type="term" value="F:oxidoreductase activity, acting on CH-OH group of donors"/>
    <property type="evidence" value="ECO:0007669"/>
    <property type="project" value="InterPro"/>
</dbReference>
<dbReference type="Pfam" id="PF05199">
    <property type="entry name" value="GMC_oxred_C"/>
    <property type="match status" value="1"/>
</dbReference>
<dbReference type="OrthoDB" id="269227at2759"/>
<keyword evidence="2" id="KW-0285">Flavoprotein</keyword>
<evidence type="ECO:0000256" key="1">
    <source>
        <dbReference type="ARBA" id="ARBA00010790"/>
    </source>
</evidence>
<proteinExistence type="inferred from homology"/>
<dbReference type="PIRSF" id="PIRSF000137">
    <property type="entry name" value="Alcohol_oxidase"/>
    <property type="match status" value="1"/>
</dbReference>
<dbReference type="Gene3D" id="3.50.50.60">
    <property type="entry name" value="FAD/NAD(P)-binding domain"/>
    <property type="match status" value="1"/>
</dbReference>
<dbReference type="InterPro" id="IPR000172">
    <property type="entry name" value="GMC_OxRdtase_N"/>
</dbReference>
<dbReference type="Proteomes" id="UP000696280">
    <property type="component" value="Unassembled WGS sequence"/>
</dbReference>
<accession>A0A9N9L432</accession>
<feature type="domain" description="Glucose-methanol-choline oxidoreductase N-terminal" evidence="3">
    <location>
        <begin position="269"/>
        <end position="283"/>
    </location>
</feature>
<feature type="binding site" evidence="2">
    <location>
        <position position="95"/>
    </location>
    <ligand>
        <name>FAD</name>
        <dbReference type="ChEBI" id="CHEBI:57692"/>
    </ligand>
</feature>
<feature type="binding site" evidence="2">
    <location>
        <position position="227"/>
    </location>
    <ligand>
        <name>FAD</name>
        <dbReference type="ChEBI" id="CHEBI:57692"/>
    </ligand>
</feature>